<accession>A0A200I418</accession>
<reference evidence="1 2" key="1">
    <citation type="submission" date="2017-05" db="EMBL/GenBank/DDBJ databases">
        <title>The Genome Sequence of Enterococcus faecium 2D5_DIV0622.</title>
        <authorList>
            <consortium name="The Broad Institute Genomics Platform"/>
            <consortium name="The Broad Institute Genomic Center for Infectious Diseases"/>
            <person name="Earl A."/>
            <person name="Manson A."/>
            <person name="Schwartman J."/>
            <person name="Gilmore M."/>
            <person name="Abouelleil A."/>
            <person name="Cao P."/>
            <person name="Chapman S."/>
            <person name="Cusick C."/>
            <person name="Shea T."/>
            <person name="Young S."/>
            <person name="Neafsey D."/>
            <person name="Nusbaum C."/>
            <person name="Birren B."/>
        </authorList>
    </citation>
    <scope>NUCLEOTIDE SEQUENCE [LARGE SCALE GENOMIC DNA]</scope>
    <source>
        <strain evidence="1 2">2D5_DIV0622</strain>
    </source>
</reference>
<comment type="caution">
    <text evidence="1">The sequence shown here is derived from an EMBL/GenBank/DDBJ whole genome shotgun (WGS) entry which is preliminary data.</text>
</comment>
<dbReference type="EMBL" id="NIBL01000001">
    <property type="protein sequence ID" value="OUZ19259.1"/>
    <property type="molecule type" value="Genomic_DNA"/>
</dbReference>
<sequence>MKDLNQLLESNKGFITFNQVKEAGVPYSIVRNKLETGELEKDVSGIYRKPDVYIDDLFVLQYKFPKGIYSLETALWLHGLSLTVPFNPVMSFPYGTNTKILKEAGIKPVVLRKNYDIGVVETRTPAGQLVRVYDVERALTESLRGIYSIDTQIVGPSFRAYIEMGKIDYSKLLYYAKLFRVTKKVQAYLEVL</sequence>
<protein>
    <submittedName>
        <fullName evidence="1">Uncharacterized protein</fullName>
    </submittedName>
</protein>
<organism evidence="1 2">
    <name type="scientific">Enterococcus cecorum</name>
    <dbReference type="NCBI Taxonomy" id="44008"/>
    <lineage>
        <taxon>Bacteria</taxon>
        <taxon>Bacillati</taxon>
        <taxon>Bacillota</taxon>
        <taxon>Bacilli</taxon>
        <taxon>Lactobacillales</taxon>
        <taxon>Enterococcaceae</taxon>
        <taxon>Enterococcus</taxon>
    </lineage>
</organism>
<gene>
    <name evidence="1" type="ORF">A5869_000908</name>
</gene>
<dbReference type="AlphaFoldDB" id="A0A200I418"/>
<proteinExistence type="predicted"/>
<evidence type="ECO:0000313" key="1">
    <source>
        <dbReference type="EMBL" id="OUZ19259.1"/>
    </source>
</evidence>
<evidence type="ECO:0000313" key="2">
    <source>
        <dbReference type="Proteomes" id="UP000196503"/>
    </source>
</evidence>
<name>A0A200I418_9ENTE</name>
<dbReference type="Proteomes" id="UP000196503">
    <property type="component" value="Unassembled WGS sequence"/>
</dbReference>
<dbReference type="RefSeq" id="WP_226994675.1">
    <property type="nucleotide sequence ID" value="NZ_CP010060.1"/>
</dbReference>